<evidence type="ECO:0000313" key="3">
    <source>
        <dbReference type="EMBL" id="CRK18556.1"/>
    </source>
</evidence>
<proteinExistence type="inferred from homology"/>
<organism evidence="3 4">
    <name type="scientific">Verticillium longisporum</name>
    <name type="common">Verticillium dahliae var. longisporum</name>
    <dbReference type="NCBI Taxonomy" id="100787"/>
    <lineage>
        <taxon>Eukaryota</taxon>
        <taxon>Fungi</taxon>
        <taxon>Dikarya</taxon>
        <taxon>Ascomycota</taxon>
        <taxon>Pezizomycotina</taxon>
        <taxon>Sordariomycetes</taxon>
        <taxon>Hypocreomycetidae</taxon>
        <taxon>Glomerellales</taxon>
        <taxon>Plectosphaerellaceae</taxon>
        <taxon>Verticillium</taxon>
    </lineage>
</organism>
<dbReference type="GO" id="GO:0005987">
    <property type="term" value="P:sucrose catabolic process"/>
    <property type="evidence" value="ECO:0007669"/>
    <property type="project" value="TreeGrafter"/>
</dbReference>
<dbReference type="InterPro" id="IPR017853">
    <property type="entry name" value="GH"/>
</dbReference>
<feature type="non-terminal residue" evidence="3">
    <location>
        <position position="204"/>
    </location>
</feature>
<dbReference type="AlphaFoldDB" id="A0A0G4L9A7"/>
<keyword evidence="4" id="KW-1185">Reference proteome</keyword>
<dbReference type="GO" id="GO:0004575">
    <property type="term" value="F:sucrose alpha-glucosidase activity"/>
    <property type="evidence" value="ECO:0007669"/>
    <property type="project" value="TreeGrafter"/>
</dbReference>
<dbReference type="GO" id="GO:0004556">
    <property type="term" value="F:alpha-amylase activity"/>
    <property type="evidence" value="ECO:0007669"/>
    <property type="project" value="TreeGrafter"/>
</dbReference>
<reference evidence="3 4" key="1">
    <citation type="submission" date="2015-05" db="EMBL/GenBank/DDBJ databases">
        <authorList>
            <person name="Wang D.B."/>
            <person name="Wang M."/>
        </authorList>
    </citation>
    <scope>NUCLEOTIDE SEQUENCE [LARGE SCALE GENOMIC DNA]</scope>
    <source>
        <strain evidence="3">VL1</strain>
    </source>
</reference>
<dbReference type="EMBL" id="CVQH01009768">
    <property type="protein sequence ID" value="CRK18556.1"/>
    <property type="molecule type" value="Genomic_DNA"/>
</dbReference>
<evidence type="ECO:0000313" key="4">
    <source>
        <dbReference type="Proteomes" id="UP000044602"/>
    </source>
</evidence>
<dbReference type="Gene3D" id="3.20.20.80">
    <property type="entry name" value="Glycosidases"/>
    <property type="match status" value="1"/>
</dbReference>
<feature type="domain" description="Glycosyl hydrolase family 13 catalytic" evidence="2">
    <location>
        <begin position="57"/>
        <end position="203"/>
    </location>
</feature>
<dbReference type="Proteomes" id="UP000044602">
    <property type="component" value="Unassembled WGS sequence"/>
</dbReference>
<dbReference type="STRING" id="100787.A0A0G4L9A7"/>
<dbReference type="GO" id="GO:0000025">
    <property type="term" value="P:maltose catabolic process"/>
    <property type="evidence" value="ECO:0007669"/>
    <property type="project" value="TreeGrafter"/>
</dbReference>
<gene>
    <name evidence="3" type="ORF">BN1708_017679</name>
</gene>
<dbReference type="PANTHER" id="PTHR10357">
    <property type="entry name" value="ALPHA-AMYLASE FAMILY MEMBER"/>
    <property type="match status" value="1"/>
</dbReference>
<dbReference type="InterPro" id="IPR006047">
    <property type="entry name" value="GH13_cat_dom"/>
</dbReference>
<feature type="non-terminal residue" evidence="3">
    <location>
        <position position="1"/>
    </location>
</feature>
<dbReference type="GO" id="GO:0033934">
    <property type="term" value="F:glucan 1,4-alpha-maltotriohydrolase activity"/>
    <property type="evidence" value="ECO:0007669"/>
    <property type="project" value="TreeGrafter"/>
</dbReference>
<dbReference type="SUPFAM" id="SSF51445">
    <property type="entry name" value="(Trans)glycosidases"/>
    <property type="match status" value="1"/>
</dbReference>
<comment type="similarity">
    <text evidence="1">Belongs to the glycosyl hydrolase 13 family.</text>
</comment>
<dbReference type="PANTHER" id="PTHR10357:SF179">
    <property type="entry name" value="NEUTRAL AND BASIC AMINO ACID TRANSPORT PROTEIN RBAT"/>
    <property type="match status" value="1"/>
</dbReference>
<name>A0A0G4L9A7_VERLO</name>
<dbReference type="GO" id="GO:0004574">
    <property type="term" value="F:oligo-1,6-glucosidase activity"/>
    <property type="evidence" value="ECO:0007669"/>
    <property type="project" value="TreeGrafter"/>
</dbReference>
<protein>
    <recommendedName>
        <fullName evidence="2">Glycosyl hydrolase family 13 catalytic domain-containing protein</fullName>
    </recommendedName>
</protein>
<sequence length="204" mass="23138">TKKAIGLLESVRGAWRDSKKNLNPDAAVLLNLARLYEAEHPDKALQCLLQVEQLEMDLGRSVSRLGSDDPRWRAVSAKMLALMLCSLTGTLFVYQGQEIGMTNVPADWPIDEYQDIEALNYYRALEARPGTTDAEKRYAMESINLLGRDNARIPMQWDDAPHAGFTDADGAKPWMRVHDLYPEINVAKQEREPDSVLHFWRALL</sequence>
<dbReference type="Pfam" id="PF00128">
    <property type="entry name" value="Alpha-amylase"/>
    <property type="match status" value="1"/>
</dbReference>
<evidence type="ECO:0000259" key="2">
    <source>
        <dbReference type="Pfam" id="PF00128"/>
    </source>
</evidence>
<accession>A0A0G4L9A7</accession>
<evidence type="ECO:0000256" key="1">
    <source>
        <dbReference type="ARBA" id="ARBA00008061"/>
    </source>
</evidence>